<keyword evidence="11" id="KW-1185">Reference proteome</keyword>
<dbReference type="SUPFAM" id="SSF54211">
    <property type="entry name" value="Ribosomal protein S5 domain 2-like"/>
    <property type="match status" value="1"/>
</dbReference>
<dbReference type="InterPro" id="IPR020568">
    <property type="entry name" value="Ribosomal_Su5_D2-typ_SF"/>
</dbReference>
<protein>
    <recommendedName>
        <fullName evidence="7 8">Elongation factor G</fullName>
        <shortName evidence="7">EF-G</shortName>
    </recommendedName>
</protein>
<proteinExistence type="inferred from homology"/>
<dbReference type="RefSeq" id="WP_185028482.1">
    <property type="nucleotide sequence ID" value="NZ_JACHMQ010000001.1"/>
</dbReference>
<evidence type="ECO:0000256" key="8">
    <source>
        <dbReference type="NCBIfam" id="TIGR00484"/>
    </source>
</evidence>
<keyword evidence="2 7" id="KW-0547">Nucleotide-binding</keyword>
<dbReference type="SMART" id="SM00889">
    <property type="entry name" value="EFG_IV"/>
    <property type="match status" value="1"/>
</dbReference>
<evidence type="ECO:0000256" key="3">
    <source>
        <dbReference type="ARBA" id="ARBA00022768"/>
    </source>
</evidence>
<dbReference type="Pfam" id="PF22042">
    <property type="entry name" value="EF-G_D2"/>
    <property type="match status" value="1"/>
</dbReference>
<keyword evidence="7" id="KW-0963">Cytoplasm</keyword>
<comment type="subcellular location">
    <subcellularLocation>
        <location evidence="7">Cytoplasm</location>
    </subcellularLocation>
</comment>
<dbReference type="GO" id="GO:0005737">
    <property type="term" value="C:cytoplasm"/>
    <property type="evidence" value="ECO:0007669"/>
    <property type="project" value="UniProtKB-SubCell"/>
</dbReference>
<dbReference type="PROSITE" id="PS51722">
    <property type="entry name" value="G_TR_2"/>
    <property type="match status" value="1"/>
</dbReference>
<dbReference type="InterPro" id="IPR041095">
    <property type="entry name" value="EFG_II"/>
</dbReference>
<feature type="binding site" evidence="7">
    <location>
        <begin position="19"/>
        <end position="26"/>
    </location>
    <ligand>
        <name>GTP</name>
        <dbReference type="ChEBI" id="CHEBI:37565"/>
    </ligand>
</feature>
<dbReference type="HAMAP" id="MF_00054_B">
    <property type="entry name" value="EF_G_EF_2_B"/>
    <property type="match status" value="1"/>
</dbReference>
<dbReference type="InterPro" id="IPR009022">
    <property type="entry name" value="EFG_III"/>
</dbReference>
<dbReference type="PRINTS" id="PR00315">
    <property type="entry name" value="ELONGATNFCT"/>
</dbReference>
<dbReference type="InterPro" id="IPR000795">
    <property type="entry name" value="T_Tr_GTP-bd_dom"/>
</dbReference>
<evidence type="ECO:0000259" key="9">
    <source>
        <dbReference type="PROSITE" id="PS51722"/>
    </source>
</evidence>
<dbReference type="InterPro" id="IPR053905">
    <property type="entry name" value="EF-G-like_DII"/>
</dbReference>
<dbReference type="PANTHER" id="PTHR43261:SF1">
    <property type="entry name" value="RIBOSOME-RELEASING FACTOR 2, MITOCHONDRIAL"/>
    <property type="match status" value="1"/>
</dbReference>
<dbReference type="AlphaFoldDB" id="A0A7X0L163"/>
<dbReference type="Gene3D" id="3.30.230.10">
    <property type="match status" value="1"/>
</dbReference>
<dbReference type="SMART" id="SM00838">
    <property type="entry name" value="EFG_C"/>
    <property type="match status" value="1"/>
</dbReference>
<dbReference type="InterPro" id="IPR031157">
    <property type="entry name" value="G_TR_CS"/>
</dbReference>
<dbReference type="GO" id="GO:0005525">
    <property type="term" value="F:GTP binding"/>
    <property type="evidence" value="ECO:0007669"/>
    <property type="project" value="UniProtKB-UniRule"/>
</dbReference>
<comment type="function">
    <text evidence="6 7">Catalyzes the GTP-dependent ribosomal translocation step during translation elongation. During this step, the ribosome changes from the pre-translocational (PRE) to the post-translocational (POST) state as the newly formed A-site-bound peptidyl-tRNA and P-site-bound deacylated tRNA move to the P and E sites, respectively. Catalyzes the coordinated movement of the two tRNA molecules, the mRNA and conformational changes in the ribosome.</text>
</comment>
<dbReference type="Gene3D" id="3.30.70.240">
    <property type="match status" value="1"/>
</dbReference>
<sequence length="703" mass="77619">MATKTGVDLAKVRNIGIMAHIDAGKTTTTERILYYTGMSYKIGEVHDGAATMDWMEQEQERGITITSAATTCEWPVDDVKHTINIIDTPGHVDFTIEVERNLRVLDGAVAVFDGVAGVEPQSETVWRQADRYGVPRMCFVNKLDRVGAEFHRCVDMIENRLSATPLVLQLPIGAESDFKGVVDLVRMKALVWNEEAKLGEMYDTVDIPESHAETAREWHDKLVETLAENDDEIMELYLEGNEPTVEQLHDGIRRATIAAKLTPVTCGTAFKNKGVQPLLDAIVRYLPSPLDVEAIEGHAVRDEEKVLIRKPSEDEPFSALAFKIASDPHLGKLTFVRVYSGVLESGASVMNSVKERKERIGKIYRMHANKRTEIERAGAGDIVAVMGLKQTTTGETLSDDKNPIVLESMNFPAPVIHVAIEPKTKADQQKLGTAIQRLAEEDPSFQVRTEEDTGQTVISGMGELHLEILVDRMKREFKVDANVGKPQVAYRETITRKVEKVEYTHKKQTGGSGQFGRVIIDLEPLGGGSDGYEFENKVTGGRIPREYIPSVDTGCQEAAEFGVLAGYPMVGVKVTLRDGAYHEVDSSEMAFKVAGSMAFKEAARKASPTLLEPMMSVEVTTPEDNMGDVIGDLNSRRGQVQSMDERHGMRVIKALVPLSEMFGYVGDLRSKTQGRAVFTMQFDSYAEVPGNVAQEIIAKARGE</sequence>
<dbReference type="GO" id="GO:0032790">
    <property type="term" value="P:ribosome disassembly"/>
    <property type="evidence" value="ECO:0007669"/>
    <property type="project" value="TreeGrafter"/>
</dbReference>
<dbReference type="InterPro" id="IPR000640">
    <property type="entry name" value="EFG_V-like"/>
</dbReference>
<dbReference type="GO" id="GO:0003924">
    <property type="term" value="F:GTPase activity"/>
    <property type="evidence" value="ECO:0007669"/>
    <property type="project" value="InterPro"/>
</dbReference>
<evidence type="ECO:0000256" key="5">
    <source>
        <dbReference type="ARBA" id="ARBA00023134"/>
    </source>
</evidence>
<dbReference type="FunFam" id="2.40.30.10:FF:000006">
    <property type="entry name" value="Elongation factor G"/>
    <property type="match status" value="1"/>
</dbReference>
<dbReference type="SUPFAM" id="SSF52540">
    <property type="entry name" value="P-loop containing nucleoside triphosphate hydrolases"/>
    <property type="match status" value="1"/>
</dbReference>
<evidence type="ECO:0000313" key="11">
    <source>
        <dbReference type="Proteomes" id="UP000546324"/>
    </source>
</evidence>
<dbReference type="CDD" id="cd16262">
    <property type="entry name" value="EFG_III"/>
    <property type="match status" value="1"/>
</dbReference>
<dbReference type="InterPro" id="IPR014721">
    <property type="entry name" value="Ribsml_uS5_D2-typ_fold_subgr"/>
</dbReference>
<dbReference type="CDD" id="cd01886">
    <property type="entry name" value="EF-G"/>
    <property type="match status" value="1"/>
</dbReference>
<reference evidence="10 11" key="1">
    <citation type="submission" date="2020-08" db="EMBL/GenBank/DDBJ databases">
        <title>Sequencing the genomes of 1000 actinobacteria strains.</title>
        <authorList>
            <person name="Klenk H.-P."/>
        </authorList>
    </citation>
    <scope>NUCLEOTIDE SEQUENCE [LARGE SCALE GENOMIC DNA]</scope>
    <source>
        <strain evidence="10 11">DSM 43675</strain>
    </source>
</reference>
<dbReference type="FunFam" id="3.30.70.870:FF:000001">
    <property type="entry name" value="Elongation factor G"/>
    <property type="match status" value="1"/>
</dbReference>
<dbReference type="SUPFAM" id="SSF54980">
    <property type="entry name" value="EF-G C-terminal domain-like"/>
    <property type="match status" value="2"/>
</dbReference>
<feature type="binding site" evidence="7">
    <location>
        <begin position="141"/>
        <end position="144"/>
    </location>
    <ligand>
        <name>GTP</name>
        <dbReference type="ChEBI" id="CHEBI:37565"/>
    </ligand>
</feature>
<dbReference type="InterPro" id="IPR004540">
    <property type="entry name" value="Transl_elong_EFG/EF2"/>
</dbReference>
<dbReference type="FunFam" id="3.40.50.300:FF:000029">
    <property type="entry name" value="Elongation factor G"/>
    <property type="match status" value="1"/>
</dbReference>
<dbReference type="InterPro" id="IPR009000">
    <property type="entry name" value="Transl_B-barrel_sf"/>
</dbReference>
<dbReference type="GO" id="GO:0003746">
    <property type="term" value="F:translation elongation factor activity"/>
    <property type="evidence" value="ECO:0007669"/>
    <property type="project" value="UniProtKB-UniRule"/>
</dbReference>
<dbReference type="EMBL" id="JACHMQ010000001">
    <property type="protein sequence ID" value="MBB6397894.1"/>
    <property type="molecule type" value="Genomic_DNA"/>
</dbReference>
<keyword evidence="4 7" id="KW-0648">Protein biosynthesis</keyword>
<evidence type="ECO:0000256" key="4">
    <source>
        <dbReference type="ARBA" id="ARBA00022917"/>
    </source>
</evidence>
<evidence type="ECO:0000256" key="1">
    <source>
        <dbReference type="ARBA" id="ARBA00005870"/>
    </source>
</evidence>
<dbReference type="NCBIfam" id="TIGR00231">
    <property type="entry name" value="small_GTP"/>
    <property type="match status" value="1"/>
</dbReference>
<dbReference type="SUPFAM" id="SSF50447">
    <property type="entry name" value="Translation proteins"/>
    <property type="match status" value="1"/>
</dbReference>
<dbReference type="Pfam" id="PF00679">
    <property type="entry name" value="EFG_C"/>
    <property type="match status" value="1"/>
</dbReference>
<name>A0A7X0L163_9ACTN</name>
<evidence type="ECO:0000256" key="2">
    <source>
        <dbReference type="ARBA" id="ARBA00022741"/>
    </source>
</evidence>
<dbReference type="CDD" id="cd03713">
    <property type="entry name" value="EFG_mtEFG_C"/>
    <property type="match status" value="1"/>
</dbReference>
<accession>A0A7X0L163</accession>
<feature type="binding site" evidence="7">
    <location>
        <begin position="87"/>
        <end position="91"/>
    </location>
    <ligand>
        <name>GTP</name>
        <dbReference type="ChEBI" id="CHEBI:37565"/>
    </ligand>
</feature>
<dbReference type="Gene3D" id="3.40.50.300">
    <property type="entry name" value="P-loop containing nucleotide triphosphate hydrolases"/>
    <property type="match status" value="1"/>
</dbReference>
<dbReference type="InterPro" id="IPR027417">
    <property type="entry name" value="P-loop_NTPase"/>
</dbReference>
<dbReference type="NCBIfam" id="NF009381">
    <property type="entry name" value="PRK12740.1-5"/>
    <property type="match status" value="1"/>
</dbReference>
<dbReference type="FunFam" id="3.30.230.10:FF:000003">
    <property type="entry name" value="Elongation factor G"/>
    <property type="match status" value="1"/>
</dbReference>
<dbReference type="Pfam" id="PF03764">
    <property type="entry name" value="EFG_IV"/>
    <property type="match status" value="1"/>
</dbReference>
<comment type="caution">
    <text evidence="10">The sequence shown here is derived from an EMBL/GenBank/DDBJ whole genome shotgun (WGS) entry which is preliminary data.</text>
</comment>
<keyword evidence="5 7" id="KW-0342">GTP-binding</keyword>
<dbReference type="InterPro" id="IPR047872">
    <property type="entry name" value="EFG_IV"/>
</dbReference>
<dbReference type="Gene3D" id="2.40.30.10">
    <property type="entry name" value="Translation factors"/>
    <property type="match status" value="1"/>
</dbReference>
<feature type="domain" description="Tr-type G" evidence="9">
    <location>
        <begin position="10"/>
        <end position="290"/>
    </location>
</feature>
<gene>
    <name evidence="7" type="primary">fusA</name>
    <name evidence="10" type="ORF">BKA00_004808</name>
</gene>
<evidence type="ECO:0000313" key="10">
    <source>
        <dbReference type="EMBL" id="MBB6397894.1"/>
    </source>
</evidence>
<comment type="similarity">
    <text evidence="1 7">Belongs to the TRAFAC class translation factor GTPase superfamily. Classic translation factor GTPase family. EF-G/EF-2 subfamily.</text>
</comment>
<keyword evidence="3 7" id="KW-0251">Elongation factor</keyword>
<dbReference type="FunFam" id="3.30.70.240:FF:000001">
    <property type="entry name" value="Elongation factor G"/>
    <property type="match status" value="1"/>
</dbReference>
<dbReference type="InterPro" id="IPR005517">
    <property type="entry name" value="Transl_elong_EFG/EF2_IV"/>
</dbReference>
<dbReference type="Pfam" id="PF14492">
    <property type="entry name" value="EFG_III"/>
    <property type="match status" value="1"/>
</dbReference>
<dbReference type="Pfam" id="PF00009">
    <property type="entry name" value="GTP_EFTU"/>
    <property type="match status" value="1"/>
</dbReference>
<evidence type="ECO:0000256" key="6">
    <source>
        <dbReference type="ARBA" id="ARBA00024731"/>
    </source>
</evidence>
<dbReference type="CDD" id="cd04088">
    <property type="entry name" value="EFG_mtEFG_II"/>
    <property type="match status" value="1"/>
</dbReference>
<dbReference type="Proteomes" id="UP000546324">
    <property type="component" value="Unassembled WGS sequence"/>
</dbReference>
<dbReference type="InterPro" id="IPR035649">
    <property type="entry name" value="EFG_V"/>
</dbReference>
<dbReference type="Gene3D" id="3.30.70.870">
    <property type="entry name" value="Elongation Factor G (Translational Gtpase), domain 3"/>
    <property type="match status" value="1"/>
</dbReference>
<evidence type="ECO:0000256" key="7">
    <source>
        <dbReference type="HAMAP-Rule" id="MF_00054"/>
    </source>
</evidence>
<dbReference type="PROSITE" id="PS00301">
    <property type="entry name" value="G_TR_1"/>
    <property type="match status" value="1"/>
</dbReference>
<dbReference type="NCBIfam" id="NF009379">
    <property type="entry name" value="PRK12740.1-3"/>
    <property type="match status" value="1"/>
</dbReference>
<dbReference type="NCBIfam" id="TIGR00484">
    <property type="entry name" value="EF-G"/>
    <property type="match status" value="1"/>
</dbReference>
<dbReference type="InterPro" id="IPR035647">
    <property type="entry name" value="EFG_III/V"/>
</dbReference>
<dbReference type="PANTHER" id="PTHR43261">
    <property type="entry name" value="TRANSLATION ELONGATION FACTOR G-RELATED"/>
    <property type="match status" value="1"/>
</dbReference>
<dbReference type="InterPro" id="IPR005225">
    <property type="entry name" value="Small_GTP-bd"/>
</dbReference>
<organism evidence="10 11">
    <name type="scientific">Actinomadura coerulea</name>
    <dbReference type="NCBI Taxonomy" id="46159"/>
    <lineage>
        <taxon>Bacteria</taxon>
        <taxon>Bacillati</taxon>
        <taxon>Actinomycetota</taxon>
        <taxon>Actinomycetes</taxon>
        <taxon>Streptosporangiales</taxon>
        <taxon>Thermomonosporaceae</taxon>
        <taxon>Actinomadura</taxon>
    </lineage>
</organism>
<dbReference type="CDD" id="cd01434">
    <property type="entry name" value="EFG_mtEFG1_IV"/>
    <property type="match status" value="1"/>
</dbReference>